<dbReference type="SUPFAM" id="SSF81923">
    <property type="entry name" value="Double Clp-N motif"/>
    <property type="match status" value="1"/>
</dbReference>
<dbReference type="EMBL" id="BIFS01000001">
    <property type="protein sequence ID" value="GCE20208.1"/>
    <property type="molecule type" value="Genomic_DNA"/>
</dbReference>
<feature type="domain" description="UVR" evidence="7">
    <location>
        <begin position="420"/>
        <end position="455"/>
    </location>
</feature>
<reference evidence="10" key="1">
    <citation type="submission" date="2018-12" db="EMBL/GenBank/DDBJ databases">
        <title>Tengunoibacter tsumagoiensis gen. nov., sp. nov., Dictyobacter kobayashii sp. nov., D. alpinus sp. nov., and D. joshuensis sp. nov. and description of Dictyobacteraceae fam. nov. within the order Ktedonobacterales isolated from Tengu-no-mugimeshi.</title>
        <authorList>
            <person name="Wang C.M."/>
            <person name="Zheng Y."/>
            <person name="Sakai Y."/>
            <person name="Toyoda A."/>
            <person name="Minakuchi Y."/>
            <person name="Abe K."/>
            <person name="Yokota A."/>
            <person name="Yabe S."/>
        </authorList>
    </citation>
    <scope>NUCLEOTIDE SEQUENCE [LARGE SCALE GENOMIC DNA]</scope>
    <source>
        <strain evidence="10">Uno11</strain>
    </source>
</reference>
<accession>A0A402ALY3</accession>
<evidence type="ECO:0000256" key="6">
    <source>
        <dbReference type="SAM" id="Coils"/>
    </source>
</evidence>
<dbReference type="PROSITE" id="PS00870">
    <property type="entry name" value="CLPAB_1"/>
    <property type="match status" value="1"/>
</dbReference>
<dbReference type="InterPro" id="IPR019489">
    <property type="entry name" value="Clp_ATPase_C"/>
</dbReference>
<feature type="domain" description="Clp R" evidence="8">
    <location>
        <begin position="7"/>
        <end position="149"/>
    </location>
</feature>
<dbReference type="InterPro" id="IPR018368">
    <property type="entry name" value="ClpA/B_CS1"/>
</dbReference>
<dbReference type="InterPro" id="IPR001270">
    <property type="entry name" value="ClpA/B"/>
</dbReference>
<dbReference type="InterPro" id="IPR004176">
    <property type="entry name" value="Clp_R_N"/>
</dbReference>
<evidence type="ECO:0000313" key="9">
    <source>
        <dbReference type="EMBL" id="GCE20208.1"/>
    </source>
</evidence>
<dbReference type="PROSITE" id="PS51903">
    <property type="entry name" value="CLP_R"/>
    <property type="match status" value="1"/>
</dbReference>
<dbReference type="CDD" id="cd00009">
    <property type="entry name" value="AAA"/>
    <property type="match status" value="1"/>
</dbReference>
<keyword evidence="6" id="KW-0175">Coiled coil</keyword>
<dbReference type="GO" id="GO:0005737">
    <property type="term" value="C:cytoplasm"/>
    <property type="evidence" value="ECO:0007669"/>
    <property type="project" value="TreeGrafter"/>
</dbReference>
<feature type="coiled-coil region" evidence="6">
    <location>
        <begin position="416"/>
        <end position="462"/>
    </location>
</feature>
<dbReference type="Pfam" id="PF17871">
    <property type="entry name" value="AAA_lid_9"/>
    <property type="match status" value="1"/>
</dbReference>
<dbReference type="Pfam" id="PF07724">
    <property type="entry name" value="AAA_2"/>
    <property type="match status" value="1"/>
</dbReference>
<comment type="caution">
    <text evidence="9">The sequence shown here is derived from an EMBL/GenBank/DDBJ whole genome shotgun (WGS) entry which is preliminary data.</text>
</comment>
<evidence type="ECO:0000259" key="8">
    <source>
        <dbReference type="PROSITE" id="PS51903"/>
    </source>
</evidence>
<dbReference type="Gene3D" id="1.10.1780.10">
    <property type="entry name" value="Clp, N-terminal domain"/>
    <property type="match status" value="1"/>
</dbReference>
<evidence type="ECO:0000256" key="5">
    <source>
        <dbReference type="PROSITE-ProRule" id="PRU01251"/>
    </source>
</evidence>
<dbReference type="CDD" id="cd19499">
    <property type="entry name" value="RecA-like_ClpB_Hsp104-like"/>
    <property type="match status" value="1"/>
</dbReference>
<dbReference type="Pfam" id="PF10431">
    <property type="entry name" value="ClpB_D2-small"/>
    <property type="match status" value="1"/>
</dbReference>
<organism evidence="9 10">
    <name type="scientific">Dictyobacter kobayashii</name>
    <dbReference type="NCBI Taxonomy" id="2014872"/>
    <lineage>
        <taxon>Bacteria</taxon>
        <taxon>Bacillati</taxon>
        <taxon>Chloroflexota</taxon>
        <taxon>Ktedonobacteria</taxon>
        <taxon>Ktedonobacterales</taxon>
        <taxon>Dictyobacteraceae</taxon>
        <taxon>Dictyobacter</taxon>
    </lineage>
</organism>
<evidence type="ECO:0000256" key="3">
    <source>
        <dbReference type="ARBA" id="ARBA00022840"/>
    </source>
</evidence>
<keyword evidence="1 5" id="KW-0677">Repeat</keyword>
<keyword evidence="4" id="KW-0143">Chaperone</keyword>
<dbReference type="InterPro" id="IPR036628">
    <property type="entry name" value="Clp_N_dom_sf"/>
</dbReference>
<dbReference type="GO" id="GO:0016887">
    <property type="term" value="F:ATP hydrolysis activity"/>
    <property type="evidence" value="ECO:0007669"/>
    <property type="project" value="InterPro"/>
</dbReference>
<protein>
    <submittedName>
        <fullName evidence="9">ATPase</fullName>
    </submittedName>
</protein>
<dbReference type="Proteomes" id="UP000287188">
    <property type="component" value="Unassembled WGS sequence"/>
</dbReference>
<dbReference type="Gene3D" id="4.10.860.10">
    <property type="entry name" value="UVR domain"/>
    <property type="match status" value="1"/>
</dbReference>
<keyword evidence="2" id="KW-0547">Nucleotide-binding</keyword>
<sequence>MNDRDRFDKFTERARKVLSLAQEEAQRFQHNYIGTEHLLLGLVREGEGVAAKVLANLGVELNKVRSAVEFIIGRGDRIVLGEIGLTPRAKKVIELAVDEARRLNHHYIGTEHLLLGLVREGEGIAAGVLESLGVNLEKVRTQTIQVLSQSGTPHERDAKHSKTPTIDQMGIDLTAAARAGTLDPVIGRHQEIERVIQILSRRNKNNPALIGEPGVGKTAIVEGLAQRLISGEVPETLSGKRLLTLDVGSLVAGTKYRGEFEERLKKIIEEIRNSRDCIIFIDEVHTLVGAGAAEGAVDAANILKPALARGELQCIGATTLDEYRKYIERDAALQRRFQEVIVREPSVEETVEILKGIRERYEQHHRLIITDEALKAATDMASRYITDRFMPDKAIDLIDEAASRVRMQNSLAPLNLKEAMKGLESVLREKEAAIQQQEYELAAELRDREVKLRDRIAKLESGWHKERGNEKPTVGEEEIAQIVSMWTGIPVMRIAQEESQRLLQMEDALHARVIGQNEAIEKISRAVRRARAGLKDPKRPIGSFIFMGPTGVGKTELAKALAEFMFGSEESLIKIDMSEFMERHAAARLVGAPPGYVGYEEGGQLTEAVRRKSYSVILLDEIEKAHPDVFNMLLQILEDGKLTDAKGRTVDFRNTIIIMTSNVGAALLNKEASIGFKQSKDKLKANQADYDAMKGKVLGELKNTFKPEFLNRIDEVIVFHSLRMEEMYSIVDLLLNRVRAQLTEQQIELVVPQNAKDFLIDKGFDAQYGARPLRRTIQRMVEDPLAEGLLQGKFHPGDLVEASIVDDDLALQVRNRIEQLPPPASATQKQPSRLAAKVAQIQTPDQNRGDVTKSRPLFSSFLSCS</sequence>
<dbReference type="Gene3D" id="3.40.50.300">
    <property type="entry name" value="P-loop containing nucleotide triphosphate hydrolases"/>
    <property type="match status" value="2"/>
</dbReference>
<dbReference type="FunFam" id="3.40.50.300:FF:000025">
    <property type="entry name" value="ATP-dependent Clp protease subunit"/>
    <property type="match status" value="1"/>
</dbReference>
<dbReference type="PANTHER" id="PTHR11638">
    <property type="entry name" value="ATP-DEPENDENT CLP PROTEASE"/>
    <property type="match status" value="1"/>
</dbReference>
<dbReference type="SUPFAM" id="SSF52540">
    <property type="entry name" value="P-loop containing nucleoside triphosphate hydrolases"/>
    <property type="match status" value="2"/>
</dbReference>
<dbReference type="InterPro" id="IPR001943">
    <property type="entry name" value="UVR_dom"/>
</dbReference>
<dbReference type="InterPro" id="IPR003959">
    <property type="entry name" value="ATPase_AAA_core"/>
</dbReference>
<dbReference type="FunFam" id="3.40.50.300:FF:000010">
    <property type="entry name" value="Chaperone clpB 1, putative"/>
    <property type="match status" value="1"/>
</dbReference>
<dbReference type="Gene3D" id="1.10.8.60">
    <property type="match status" value="2"/>
</dbReference>
<dbReference type="AlphaFoldDB" id="A0A402ALY3"/>
<dbReference type="InterPro" id="IPR027417">
    <property type="entry name" value="P-loop_NTPase"/>
</dbReference>
<evidence type="ECO:0000256" key="2">
    <source>
        <dbReference type="ARBA" id="ARBA00022741"/>
    </source>
</evidence>
<evidence type="ECO:0000256" key="4">
    <source>
        <dbReference type="ARBA" id="ARBA00023186"/>
    </source>
</evidence>
<dbReference type="SMART" id="SM00382">
    <property type="entry name" value="AAA"/>
    <property type="match status" value="2"/>
</dbReference>
<evidence type="ECO:0000256" key="1">
    <source>
        <dbReference type="ARBA" id="ARBA00022737"/>
    </source>
</evidence>
<dbReference type="Pfam" id="PF02861">
    <property type="entry name" value="Clp_N"/>
    <property type="match status" value="1"/>
</dbReference>
<dbReference type="PANTHER" id="PTHR11638:SF18">
    <property type="entry name" value="HEAT SHOCK PROTEIN 104"/>
    <property type="match status" value="1"/>
</dbReference>
<keyword evidence="10" id="KW-1185">Reference proteome</keyword>
<dbReference type="PROSITE" id="PS50151">
    <property type="entry name" value="UVR"/>
    <property type="match status" value="1"/>
</dbReference>
<keyword evidence="3" id="KW-0067">ATP-binding</keyword>
<dbReference type="PRINTS" id="PR00300">
    <property type="entry name" value="CLPPROTEASEA"/>
</dbReference>
<dbReference type="InterPro" id="IPR003593">
    <property type="entry name" value="AAA+_ATPase"/>
</dbReference>
<evidence type="ECO:0000313" key="10">
    <source>
        <dbReference type="Proteomes" id="UP000287188"/>
    </source>
</evidence>
<dbReference type="GO" id="GO:0034605">
    <property type="term" value="P:cellular response to heat"/>
    <property type="evidence" value="ECO:0007669"/>
    <property type="project" value="TreeGrafter"/>
</dbReference>
<dbReference type="Pfam" id="PF00004">
    <property type="entry name" value="AAA"/>
    <property type="match status" value="1"/>
</dbReference>
<dbReference type="SMART" id="SM01086">
    <property type="entry name" value="ClpB_D2-small"/>
    <property type="match status" value="1"/>
</dbReference>
<dbReference type="InterPro" id="IPR041546">
    <property type="entry name" value="ClpA/ClpB_AAA_lid"/>
</dbReference>
<name>A0A402ALY3_9CHLR</name>
<proteinExistence type="predicted"/>
<evidence type="ECO:0000259" key="7">
    <source>
        <dbReference type="PROSITE" id="PS50151"/>
    </source>
</evidence>
<dbReference type="GO" id="GO:0005524">
    <property type="term" value="F:ATP binding"/>
    <property type="evidence" value="ECO:0007669"/>
    <property type="project" value="UniProtKB-KW"/>
</dbReference>
<dbReference type="InterPro" id="IPR050130">
    <property type="entry name" value="ClpA_ClpB"/>
</dbReference>
<gene>
    <name evidence="9" type="ORF">KDK_40080</name>
</gene>
<dbReference type="RefSeq" id="WP_281276337.1">
    <property type="nucleotide sequence ID" value="NZ_BIFS01000001.1"/>
</dbReference>